<keyword evidence="2" id="KW-0472">Membrane</keyword>
<name>A0A9Q1IKT7_SYNKA</name>
<protein>
    <submittedName>
        <fullName evidence="3">Uncharacterized protein</fullName>
    </submittedName>
</protein>
<evidence type="ECO:0000256" key="2">
    <source>
        <dbReference type="ARBA" id="ARBA00023136"/>
    </source>
</evidence>
<evidence type="ECO:0000313" key="3">
    <source>
        <dbReference type="EMBL" id="KAJ8344306.1"/>
    </source>
</evidence>
<dbReference type="PANTHER" id="PTHR22913:SF6">
    <property type="entry name" value="HYALURONAN SYNTHASE 3"/>
    <property type="match status" value="1"/>
</dbReference>
<dbReference type="Pfam" id="PF03142">
    <property type="entry name" value="Chitin_synth_2"/>
    <property type="match status" value="1"/>
</dbReference>
<sequence length="135" mass="14873">MGAEQAWQRGVERELPLGGDAGGGRRPGWWGLLRGLQVCDSDTVLDPVCTIEMLKILEEDSEVGGVGGDVQILNKYDSWISFLSSVRYWMAFNVERACQSYFGCVQCISGPLGMYRNSLLQNFLEPLVPADLPGN</sequence>
<evidence type="ECO:0000313" key="4">
    <source>
        <dbReference type="Proteomes" id="UP001152622"/>
    </source>
</evidence>
<proteinExistence type="predicted"/>
<comment type="caution">
    <text evidence="3">The sequence shown here is derived from an EMBL/GenBank/DDBJ whole genome shotgun (WGS) entry which is preliminary data.</text>
</comment>
<dbReference type="PANTHER" id="PTHR22913">
    <property type="entry name" value="HYALURONAN SYNTHASE"/>
    <property type="match status" value="1"/>
</dbReference>
<comment type="subcellular location">
    <subcellularLocation>
        <location evidence="1">Membrane</location>
    </subcellularLocation>
</comment>
<reference evidence="3" key="1">
    <citation type="journal article" date="2023" name="Science">
        <title>Genome structures resolve the early diversification of teleost fishes.</title>
        <authorList>
            <person name="Parey E."/>
            <person name="Louis A."/>
            <person name="Montfort J."/>
            <person name="Bouchez O."/>
            <person name="Roques C."/>
            <person name="Iampietro C."/>
            <person name="Lluch J."/>
            <person name="Castinel A."/>
            <person name="Donnadieu C."/>
            <person name="Desvignes T."/>
            <person name="Floi Bucao C."/>
            <person name="Jouanno E."/>
            <person name="Wen M."/>
            <person name="Mejri S."/>
            <person name="Dirks R."/>
            <person name="Jansen H."/>
            <person name="Henkel C."/>
            <person name="Chen W.J."/>
            <person name="Zahm M."/>
            <person name="Cabau C."/>
            <person name="Klopp C."/>
            <person name="Thompson A.W."/>
            <person name="Robinson-Rechavi M."/>
            <person name="Braasch I."/>
            <person name="Lecointre G."/>
            <person name="Bobe J."/>
            <person name="Postlethwait J.H."/>
            <person name="Berthelot C."/>
            <person name="Roest Crollius H."/>
            <person name="Guiguen Y."/>
        </authorList>
    </citation>
    <scope>NUCLEOTIDE SEQUENCE</scope>
    <source>
        <strain evidence="3">WJC10195</strain>
    </source>
</reference>
<accession>A0A9Q1IKT7</accession>
<evidence type="ECO:0000256" key="1">
    <source>
        <dbReference type="ARBA" id="ARBA00004370"/>
    </source>
</evidence>
<dbReference type="InterPro" id="IPR029044">
    <property type="entry name" value="Nucleotide-diphossugar_trans"/>
</dbReference>
<keyword evidence="4" id="KW-1185">Reference proteome</keyword>
<dbReference type="OrthoDB" id="9876900at2759"/>
<dbReference type="GO" id="GO:0030213">
    <property type="term" value="P:hyaluronan biosynthetic process"/>
    <property type="evidence" value="ECO:0007669"/>
    <property type="project" value="TreeGrafter"/>
</dbReference>
<dbReference type="Proteomes" id="UP001152622">
    <property type="component" value="Chromosome 13"/>
</dbReference>
<gene>
    <name evidence="3" type="ORF">SKAU_G00316350</name>
</gene>
<dbReference type="GO" id="GO:0085029">
    <property type="term" value="P:extracellular matrix assembly"/>
    <property type="evidence" value="ECO:0007669"/>
    <property type="project" value="TreeGrafter"/>
</dbReference>
<dbReference type="SUPFAM" id="SSF53448">
    <property type="entry name" value="Nucleotide-diphospho-sugar transferases"/>
    <property type="match status" value="1"/>
</dbReference>
<dbReference type="AlphaFoldDB" id="A0A9Q1IKT7"/>
<dbReference type="GO" id="GO:0050501">
    <property type="term" value="F:hyaluronan synthase activity"/>
    <property type="evidence" value="ECO:0007669"/>
    <property type="project" value="TreeGrafter"/>
</dbReference>
<dbReference type="GO" id="GO:0005886">
    <property type="term" value="C:plasma membrane"/>
    <property type="evidence" value="ECO:0007669"/>
    <property type="project" value="TreeGrafter"/>
</dbReference>
<dbReference type="EMBL" id="JAINUF010000013">
    <property type="protein sequence ID" value="KAJ8344306.1"/>
    <property type="molecule type" value="Genomic_DNA"/>
</dbReference>
<organism evidence="3 4">
    <name type="scientific">Synaphobranchus kaupii</name>
    <name type="common">Kaup's arrowtooth eel</name>
    <dbReference type="NCBI Taxonomy" id="118154"/>
    <lineage>
        <taxon>Eukaryota</taxon>
        <taxon>Metazoa</taxon>
        <taxon>Chordata</taxon>
        <taxon>Craniata</taxon>
        <taxon>Vertebrata</taxon>
        <taxon>Euteleostomi</taxon>
        <taxon>Actinopterygii</taxon>
        <taxon>Neopterygii</taxon>
        <taxon>Teleostei</taxon>
        <taxon>Anguilliformes</taxon>
        <taxon>Synaphobranchidae</taxon>
        <taxon>Synaphobranchus</taxon>
    </lineage>
</organism>